<evidence type="ECO:0000313" key="7">
    <source>
        <dbReference type="EMBL" id="MBZ6016625.1"/>
    </source>
</evidence>
<dbReference type="Proteomes" id="UP000705994">
    <property type="component" value="Unassembled WGS sequence"/>
</dbReference>
<dbReference type="GO" id="GO:0005737">
    <property type="term" value="C:cytoplasm"/>
    <property type="evidence" value="ECO:0007669"/>
    <property type="project" value="UniProtKB-SubCell"/>
</dbReference>
<comment type="caution">
    <text evidence="7">The sequence shown here is derived from an EMBL/GenBank/DDBJ whole genome shotgun (WGS) entry which is preliminary data.</text>
</comment>
<dbReference type="Pfam" id="PF04204">
    <property type="entry name" value="HTS"/>
    <property type="match status" value="1"/>
</dbReference>
<dbReference type="EC" id="2.3.1.31" evidence="4"/>
<comment type="catalytic activity">
    <reaction evidence="4">
        <text>L-homoserine + acetyl-CoA = O-acetyl-L-homoserine + CoA</text>
        <dbReference type="Rhea" id="RHEA:13701"/>
        <dbReference type="ChEBI" id="CHEBI:57287"/>
        <dbReference type="ChEBI" id="CHEBI:57288"/>
        <dbReference type="ChEBI" id="CHEBI:57476"/>
        <dbReference type="ChEBI" id="CHEBI:57716"/>
        <dbReference type="EC" id="2.3.1.31"/>
    </reaction>
</comment>
<feature type="site" description="Important for acyl-CoA specificity" evidence="4">
    <location>
        <position position="101"/>
    </location>
</feature>
<evidence type="ECO:0000256" key="3">
    <source>
        <dbReference type="ARBA" id="ARBA00023315"/>
    </source>
</evidence>
<keyword evidence="1 4" id="KW-0028">Amino-acid biosynthesis</keyword>
<comment type="subcellular location">
    <subcellularLocation>
        <location evidence="4">Cytoplasm</location>
    </subcellularLocation>
</comment>
<comment type="caution">
    <text evidence="4">Lacks conserved residue(s) required for the propagation of feature annotation.</text>
</comment>
<dbReference type="EMBL" id="JAHBFX010000001">
    <property type="protein sequence ID" value="MBZ5999281.1"/>
    <property type="molecule type" value="Genomic_DNA"/>
</dbReference>
<organism evidence="7 9">
    <name type="scientific">Leuconostoc gelidum subsp. gelidum</name>
    <dbReference type="NCBI Taxonomy" id="1607839"/>
    <lineage>
        <taxon>Bacteria</taxon>
        <taxon>Bacillati</taxon>
        <taxon>Bacillota</taxon>
        <taxon>Bacilli</taxon>
        <taxon>Lactobacillales</taxon>
        <taxon>Lactobacillaceae</taxon>
        <taxon>Leuconostoc</taxon>
        <taxon>Leuconostoc gelidum group</taxon>
    </lineage>
</organism>
<accession>A0AB35G1E3</accession>
<feature type="active site" evidence="4">
    <location>
        <position position="224"/>
    </location>
</feature>
<feature type="binding site" evidence="4">
    <location>
        <position position="236"/>
    </location>
    <ligand>
        <name>substrate</name>
    </ligand>
</feature>
<dbReference type="GO" id="GO:0008899">
    <property type="term" value="F:homoserine O-succinyltransferase activity"/>
    <property type="evidence" value="ECO:0007669"/>
    <property type="project" value="UniProtKB-UniRule"/>
</dbReference>
<feature type="active site" description="Proton acceptor" evidence="4">
    <location>
        <position position="222"/>
    </location>
</feature>
<dbReference type="InterPro" id="IPR029062">
    <property type="entry name" value="Class_I_gatase-like"/>
</dbReference>
<dbReference type="Gene3D" id="3.40.50.880">
    <property type="match status" value="1"/>
</dbReference>
<keyword evidence="8" id="KW-1185">Reference proteome</keyword>
<evidence type="ECO:0000256" key="5">
    <source>
        <dbReference type="PIRSR" id="PIRSR000450-1"/>
    </source>
</evidence>
<feature type="active site" description="Acyl-thioester intermediate" evidence="4 5">
    <location>
        <position position="132"/>
    </location>
</feature>
<dbReference type="PANTHER" id="PTHR20919">
    <property type="entry name" value="HOMOSERINE O-SUCCINYLTRANSFERASE"/>
    <property type="match status" value="1"/>
</dbReference>
<keyword evidence="2 4" id="KW-0808">Transferase</keyword>
<comment type="pathway">
    <text evidence="4">Amino-acid biosynthesis; L-methionine biosynthesis via de novo pathway; O-acetyl-L-homoserine from L-homoserine: step 1/1.</text>
</comment>
<evidence type="ECO:0000313" key="9">
    <source>
        <dbReference type="Proteomes" id="UP000727071"/>
    </source>
</evidence>
<evidence type="ECO:0000313" key="8">
    <source>
        <dbReference type="Proteomes" id="UP000705994"/>
    </source>
</evidence>
<keyword evidence="4" id="KW-0963">Cytoplasm</keyword>
<proteinExistence type="inferred from homology"/>
<dbReference type="RefSeq" id="WP_224145565.1">
    <property type="nucleotide sequence ID" value="NZ_JAHBFO010000026.1"/>
</dbReference>
<name>A0AB35G1E3_LEUGE</name>
<evidence type="ECO:0000313" key="6">
    <source>
        <dbReference type="EMBL" id="MBZ5999281.1"/>
    </source>
</evidence>
<protein>
    <recommendedName>
        <fullName evidence="4">Homoserine O-acetyltransferase</fullName>
        <shortName evidence="4">HAT</shortName>
        <ecNumber evidence="4">2.3.1.31</ecNumber>
    </recommendedName>
    <alternativeName>
        <fullName evidence="4">Homoserine transacetylase</fullName>
        <shortName evidence="4">HTA</shortName>
    </alternativeName>
</protein>
<evidence type="ECO:0000256" key="4">
    <source>
        <dbReference type="HAMAP-Rule" id="MF_00295"/>
    </source>
</evidence>
<feature type="binding site" evidence="4">
    <location>
        <position position="153"/>
    </location>
    <ligand>
        <name>substrate</name>
    </ligand>
</feature>
<gene>
    <name evidence="4" type="primary">metAA</name>
    <name evidence="7" type="ORF">KII88_08850</name>
    <name evidence="6" type="ORF">KIJ07_02410</name>
</gene>
<dbReference type="GO" id="GO:0009086">
    <property type="term" value="P:methionine biosynthetic process"/>
    <property type="evidence" value="ECO:0007669"/>
    <property type="project" value="UniProtKB-UniRule"/>
</dbReference>
<keyword evidence="4" id="KW-0486">Methionine biosynthesis</keyword>
<dbReference type="PIRSF" id="PIRSF000450">
    <property type="entry name" value="H_ser_succinyltr"/>
    <property type="match status" value="1"/>
</dbReference>
<comment type="similarity">
    <text evidence="4">Belongs to the MetA family.</text>
</comment>
<feature type="binding site" evidence="4">
    <location>
        <position position="182"/>
    </location>
    <ligand>
        <name>substrate</name>
    </ligand>
</feature>
<dbReference type="GO" id="GO:0004414">
    <property type="term" value="F:homoserine O-acetyltransferase activity"/>
    <property type="evidence" value="ECO:0007669"/>
    <property type="project" value="UniProtKB-EC"/>
</dbReference>
<dbReference type="PANTHER" id="PTHR20919:SF0">
    <property type="entry name" value="HOMOSERINE O-SUCCINYLTRANSFERASE"/>
    <property type="match status" value="1"/>
</dbReference>
<keyword evidence="3 4" id="KW-0012">Acyltransferase</keyword>
<dbReference type="EMBL" id="JAHBFV010000024">
    <property type="protein sequence ID" value="MBZ6016625.1"/>
    <property type="molecule type" value="Genomic_DNA"/>
</dbReference>
<dbReference type="SUPFAM" id="SSF52317">
    <property type="entry name" value="Class I glutamine amidotransferase-like"/>
    <property type="match status" value="1"/>
</dbReference>
<dbReference type="InterPro" id="IPR033752">
    <property type="entry name" value="MetA_family"/>
</dbReference>
<dbReference type="AlphaFoldDB" id="A0AB35G1E3"/>
<sequence length="301" mass="34960">MSVILQNGLLKRERLTLGTFKILQPTLNVLVVNLMPNRLQTERQFAQLLTHLSVNVRVTYAIPASHHIKNNAEVVKENYDTFEDIWQKKYDGLIVTGAPVDRIKFETIDYWQEFQQLLTWRKTHVRENLFTCWSAYGAGYAERNFPVRHSIKKVYGVYHVDHILNQRSQLTADLTQMAMPQSRYFTIPNEGIARRLKVAGNDLAGAFILRDERARSTYITGHLEYDTTTLEDEYQRDIKKDASTQQPKNYYVNGQPHNNWQKSAEKIFFNWGQLLIAGTQCIEMIDLLPALKHTREGEKTG</sequence>
<dbReference type="Proteomes" id="UP000727071">
    <property type="component" value="Unassembled WGS sequence"/>
</dbReference>
<comment type="function">
    <text evidence="4">Transfers an acetyl group from acetyl-CoA to L-homoserine, forming acetyl-L-homoserine.</text>
</comment>
<evidence type="ECO:0000256" key="1">
    <source>
        <dbReference type="ARBA" id="ARBA00022605"/>
    </source>
</evidence>
<reference evidence="7 8" key="1">
    <citation type="submission" date="2021-05" db="EMBL/GenBank/DDBJ databases">
        <title>Pangenome of Leuconostoc gelidum warrants species status for Leuconostoc gelidum subsp. gasicomitatum.</title>
        <authorList>
            <person name="Johansson P."/>
            <person name="Sade E."/>
            <person name="Hultman J."/>
            <person name="Auvinen P."/>
            <person name="Bjorkroth J."/>
        </authorList>
    </citation>
    <scope>NUCLEOTIDE SEQUENCE</scope>
    <source>
        <strain evidence="6 8">AMKR21</strain>
        <strain evidence="7">C220d</strain>
    </source>
</reference>
<feature type="site" description="Important for substrate specificity" evidence="4">
    <location>
        <position position="182"/>
    </location>
</feature>
<evidence type="ECO:0000256" key="2">
    <source>
        <dbReference type="ARBA" id="ARBA00022679"/>
    </source>
</evidence>
<dbReference type="HAMAP" id="MF_00295">
    <property type="entry name" value="MetA_acyltransf"/>
    <property type="match status" value="1"/>
</dbReference>